<dbReference type="Pfam" id="PF19880">
    <property type="entry name" value="DUF6353"/>
    <property type="match status" value="1"/>
</dbReference>
<name>C6LIU1_9FIRM</name>
<organism evidence="2 3">
    <name type="scientific">Marvinbryantia formatexigens DSM 14469</name>
    <dbReference type="NCBI Taxonomy" id="478749"/>
    <lineage>
        <taxon>Bacteria</taxon>
        <taxon>Bacillati</taxon>
        <taxon>Bacillota</taxon>
        <taxon>Clostridia</taxon>
        <taxon>Lachnospirales</taxon>
        <taxon>Lachnospiraceae</taxon>
        <taxon>Marvinbryantia</taxon>
    </lineage>
</organism>
<accession>C6LIU1</accession>
<feature type="transmembrane region" description="Helical" evidence="1">
    <location>
        <begin position="35"/>
        <end position="56"/>
    </location>
</feature>
<keyword evidence="1" id="KW-0472">Membrane</keyword>
<dbReference type="EMBL" id="ACCL02000018">
    <property type="protein sequence ID" value="EET59480.1"/>
    <property type="molecule type" value="Genomic_DNA"/>
</dbReference>
<keyword evidence="1" id="KW-1133">Transmembrane helix</keyword>
<gene>
    <name evidence="2" type="ORF">BRYFOR_08571</name>
</gene>
<keyword evidence="3" id="KW-1185">Reference proteome</keyword>
<keyword evidence="1" id="KW-0812">Transmembrane</keyword>
<reference evidence="2" key="1">
    <citation type="submission" date="2009-07" db="EMBL/GenBank/DDBJ databases">
        <authorList>
            <person name="Weinstock G."/>
            <person name="Sodergren E."/>
            <person name="Clifton S."/>
            <person name="Fulton L."/>
            <person name="Fulton B."/>
            <person name="Courtney L."/>
            <person name="Fronick C."/>
            <person name="Harrison M."/>
            <person name="Strong C."/>
            <person name="Farmer C."/>
            <person name="Delahaunty K."/>
            <person name="Markovic C."/>
            <person name="Hall O."/>
            <person name="Minx P."/>
            <person name="Tomlinson C."/>
            <person name="Mitreva M."/>
            <person name="Nelson J."/>
            <person name="Hou S."/>
            <person name="Wollam A."/>
            <person name="Pepin K.H."/>
            <person name="Johnson M."/>
            <person name="Bhonagiri V."/>
            <person name="Nash W.E."/>
            <person name="Warren W."/>
            <person name="Chinwalla A."/>
            <person name="Mardis E.R."/>
            <person name="Wilson R.K."/>
        </authorList>
    </citation>
    <scope>NUCLEOTIDE SEQUENCE [LARGE SCALE GENOMIC DNA]</scope>
    <source>
        <strain evidence="2">DSM 14469</strain>
    </source>
</reference>
<dbReference type="STRING" id="168384.SAMN05660368_03004"/>
<dbReference type="Proteomes" id="UP000005561">
    <property type="component" value="Unassembled WGS sequence"/>
</dbReference>
<dbReference type="AlphaFoldDB" id="C6LIU1"/>
<dbReference type="InterPro" id="IPR045933">
    <property type="entry name" value="DUF6353"/>
</dbReference>
<dbReference type="eggNOG" id="ENOG5031HXF">
    <property type="taxonomic scope" value="Bacteria"/>
</dbReference>
<protein>
    <submittedName>
        <fullName evidence="2">Uncharacterized protein</fullName>
    </submittedName>
</protein>
<sequence>MTAVATAKAIKMRGEMRREDERKLTGRDVVRIAGVYLPAVSIGAATVSCIVGANILNRRSQAALASAYALVDQSFRQYREKLKELCGDDELHNRIMEEIAIENADESVVLYANGLCSQYCLTTGDYCGTPRLFYDAYGDRYFEATSEHVISAEYHLNRNYALRGNAMLNEFYEFLGLNRTEYGDQVGWCIDDYSEIFWIDFDHRETTLKDGRKCVIIEAVIDPSTDWQEIL</sequence>
<comment type="caution">
    <text evidence="2">The sequence shown here is derived from an EMBL/GenBank/DDBJ whole genome shotgun (WGS) entry which is preliminary data.</text>
</comment>
<evidence type="ECO:0000313" key="2">
    <source>
        <dbReference type="EMBL" id="EET59480.1"/>
    </source>
</evidence>
<evidence type="ECO:0000256" key="1">
    <source>
        <dbReference type="SAM" id="Phobius"/>
    </source>
</evidence>
<proteinExistence type="predicted"/>
<evidence type="ECO:0000313" key="3">
    <source>
        <dbReference type="Proteomes" id="UP000005561"/>
    </source>
</evidence>